<dbReference type="Proteomes" id="UP000244649">
    <property type="component" value="Unassembled WGS sequence"/>
</dbReference>
<feature type="region of interest" description="Disordered" evidence="1">
    <location>
        <begin position="173"/>
        <end position="197"/>
    </location>
</feature>
<gene>
    <name evidence="2" type="ORF">DC432_13105</name>
</gene>
<evidence type="ECO:0000256" key="1">
    <source>
        <dbReference type="SAM" id="MobiDB-lite"/>
    </source>
</evidence>
<dbReference type="AlphaFoldDB" id="A0A2T7W7N6"/>
<protein>
    <submittedName>
        <fullName evidence="2">Uncharacterized protein</fullName>
    </submittedName>
</protein>
<organism evidence="2 3">
    <name type="scientific">Microbacterium testaceum</name>
    <name type="common">Aureobacterium testaceum</name>
    <name type="synonym">Brevibacterium testaceum</name>
    <dbReference type="NCBI Taxonomy" id="2033"/>
    <lineage>
        <taxon>Bacteria</taxon>
        <taxon>Bacillati</taxon>
        <taxon>Actinomycetota</taxon>
        <taxon>Actinomycetes</taxon>
        <taxon>Micrococcales</taxon>
        <taxon>Microbacteriaceae</taxon>
        <taxon>Microbacterium</taxon>
    </lineage>
</organism>
<feature type="compositionally biased region" description="Low complexity" evidence="1">
    <location>
        <begin position="179"/>
        <end position="190"/>
    </location>
</feature>
<reference evidence="2 3" key="1">
    <citation type="submission" date="2018-04" db="EMBL/GenBank/DDBJ databases">
        <authorList>
            <person name="Go L.Y."/>
            <person name="Mitchell J.A."/>
        </authorList>
    </citation>
    <scope>NUCLEOTIDE SEQUENCE [LARGE SCALE GENOMIC DNA]</scope>
    <source>
        <strain evidence="2 3">TPD7010</strain>
    </source>
</reference>
<sequence length="197" mass="21293">MRGLWNGSQIVDAELFDAHVGVKPPPLLDPATFRDMEGVAERGDILRAEVLDACDELRGTSLLSFVAVPGPRGWYGLACGTDRKEALARLSPLVDPYLVVTESEWTLAELEEAERLISESEDVRGLGVFWDDRGRYRAHCVLHHLEPGLASTLRTLPKGTVHVETWLTRTTPAGMAGVSTSSTGISPASSQATPSSV</sequence>
<evidence type="ECO:0000313" key="3">
    <source>
        <dbReference type="Proteomes" id="UP000244649"/>
    </source>
</evidence>
<name>A0A2T7W7N6_MICTE</name>
<proteinExistence type="predicted"/>
<accession>A0A2T7W7N6</accession>
<comment type="caution">
    <text evidence="2">The sequence shown here is derived from an EMBL/GenBank/DDBJ whole genome shotgun (WGS) entry which is preliminary data.</text>
</comment>
<evidence type="ECO:0000313" key="2">
    <source>
        <dbReference type="EMBL" id="PVE65336.1"/>
    </source>
</evidence>
<dbReference type="EMBL" id="QDFT01000040">
    <property type="protein sequence ID" value="PVE65336.1"/>
    <property type="molecule type" value="Genomic_DNA"/>
</dbReference>